<organism evidence="1 2">
    <name type="scientific">Shinella granuli</name>
    <dbReference type="NCBI Taxonomy" id="323621"/>
    <lineage>
        <taxon>Bacteria</taxon>
        <taxon>Pseudomonadati</taxon>
        <taxon>Pseudomonadota</taxon>
        <taxon>Alphaproteobacteria</taxon>
        <taxon>Hyphomicrobiales</taxon>
        <taxon>Rhizobiaceae</taxon>
        <taxon>Shinella</taxon>
    </lineage>
</organism>
<dbReference type="AlphaFoldDB" id="A0A4V2RJL9"/>
<keyword evidence="2" id="KW-1185">Reference proteome</keyword>
<sequence>MNFLPDLHEGHAPITLQQLFGAAFEALDAWEDEPAEPMVIYEDQIVPIGIVFESMRACTDILPRTLSDIVSDTLARNPAAAGTEISTFGDAAQLAGALVEQRRLCGETAIAAFLDHHRVDKRRPA</sequence>
<comment type="caution">
    <text evidence="1">The sequence shown here is derived from an EMBL/GenBank/DDBJ whole genome shotgun (WGS) entry which is preliminary data.</text>
</comment>
<proteinExistence type="predicted"/>
<accession>A0A4V2RJL9</accession>
<evidence type="ECO:0000313" key="2">
    <source>
        <dbReference type="Proteomes" id="UP000295351"/>
    </source>
</evidence>
<name>A0A4V2RJL9_SHIGR</name>
<reference evidence="1 2" key="1">
    <citation type="submission" date="2019-03" db="EMBL/GenBank/DDBJ databases">
        <title>Genomic Encyclopedia of Type Strains, Phase IV (KMG-IV): sequencing the most valuable type-strain genomes for metagenomic binning, comparative biology and taxonomic classification.</title>
        <authorList>
            <person name="Goeker M."/>
        </authorList>
    </citation>
    <scope>NUCLEOTIDE SEQUENCE [LARGE SCALE GENOMIC DNA]</scope>
    <source>
        <strain evidence="1 2">DSM 18401</strain>
    </source>
</reference>
<dbReference type="EMBL" id="SLVX01000001">
    <property type="protein sequence ID" value="TCN48730.1"/>
    <property type="molecule type" value="Genomic_DNA"/>
</dbReference>
<gene>
    <name evidence="1" type="ORF">EV665_101468</name>
</gene>
<protein>
    <submittedName>
        <fullName evidence="1">Uncharacterized protein</fullName>
    </submittedName>
</protein>
<dbReference type="Proteomes" id="UP000295351">
    <property type="component" value="Unassembled WGS sequence"/>
</dbReference>
<evidence type="ECO:0000313" key="1">
    <source>
        <dbReference type="EMBL" id="TCN48730.1"/>
    </source>
</evidence>